<dbReference type="CDD" id="cd00201">
    <property type="entry name" value="WW"/>
    <property type="match status" value="1"/>
</dbReference>
<gene>
    <name evidence="4" type="ORF">ABL78_3937</name>
</gene>
<evidence type="ECO:0000256" key="1">
    <source>
        <dbReference type="SAM" id="Coils"/>
    </source>
</evidence>
<dbReference type="Proteomes" id="UP000038009">
    <property type="component" value="Unassembled WGS sequence"/>
</dbReference>
<feature type="compositionally biased region" description="Low complexity" evidence="2">
    <location>
        <begin position="728"/>
        <end position="741"/>
    </location>
</feature>
<organism evidence="4 5">
    <name type="scientific">Leptomonas seymouri</name>
    <dbReference type="NCBI Taxonomy" id="5684"/>
    <lineage>
        <taxon>Eukaryota</taxon>
        <taxon>Discoba</taxon>
        <taxon>Euglenozoa</taxon>
        <taxon>Kinetoplastea</taxon>
        <taxon>Metakinetoplastina</taxon>
        <taxon>Trypanosomatida</taxon>
        <taxon>Trypanosomatidae</taxon>
        <taxon>Leishmaniinae</taxon>
        <taxon>Leptomonas</taxon>
    </lineage>
</organism>
<feature type="coiled-coil region" evidence="1">
    <location>
        <begin position="799"/>
        <end position="830"/>
    </location>
</feature>
<feature type="compositionally biased region" description="Basic and acidic residues" evidence="2">
    <location>
        <begin position="127"/>
        <end position="146"/>
    </location>
</feature>
<dbReference type="InterPro" id="IPR036020">
    <property type="entry name" value="WW_dom_sf"/>
</dbReference>
<feature type="region of interest" description="Disordered" evidence="2">
    <location>
        <begin position="178"/>
        <end position="231"/>
    </location>
</feature>
<name>A0A0N1IL16_LEPSE</name>
<feature type="region of interest" description="Disordered" evidence="2">
    <location>
        <begin position="560"/>
        <end position="583"/>
    </location>
</feature>
<feature type="coiled-coil region" evidence="1">
    <location>
        <begin position="344"/>
        <end position="461"/>
    </location>
</feature>
<proteinExistence type="predicted"/>
<feature type="domain" description="WW" evidence="3">
    <location>
        <begin position="47"/>
        <end position="80"/>
    </location>
</feature>
<feature type="region of interest" description="Disordered" evidence="2">
    <location>
        <begin position="976"/>
        <end position="1039"/>
    </location>
</feature>
<feature type="region of interest" description="Disordered" evidence="2">
    <location>
        <begin position="717"/>
        <end position="741"/>
    </location>
</feature>
<dbReference type="InterPro" id="IPR001202">
    <property type="entry name" value="WW_dom"/>
</dbReference>
<dbReference type="PROSITE" id="PS50020">
    <property type="entry name" value="WW_DOMAIN_2"/>
    <property type="match status" value="1"/>
</dbReference>
<keyword evidence="1" id="KW-0175">Coiled coil</keyword>
<evidence type="ECO:0000313" key="5">
    <source>
        <dbReference type="Proteomes" id="UP000038009"/>
    </source>
</evidence>
<feature type="region of interest" description="Disordered" evidence="2">
    <location>
        <begin position="609"/>
        <end position="671"/>
    </location>
</feature>
<feature type="compositionally biased region" description="Polar residues" evidence="2">
    <location>
        <begin position="627"/>
        <end position="636"/>
    </location>
</feature>
<reference evidence="4 5" key="1">
    <citation type="journal article" date="2015" name="PLoS Pathog.">
        <title>Leptomonas seymouri: Adaptations to the Dixenous Life Cycle Analyzed by Genome Sequencing, Transcriptome Profiling and Co-infection with Leishmania donovani.</title>
        <authorList>
            <person name="Kraeva N."/>
            <person name="Butenko A."/>
            <person name="Hlavacova J."/>
            <person name="Kostygov A."/>
            <person name="Myskova J."/>
            <person name="Grybchuk D."/>
            <person name="Lestinova T."/>
            <person name="Votypka J."/>
            <person name="Volf P."/>
            <person name="Opperdoes F."/>
            <person name="Flegontov P."/>
            <person name="Lukes J."/>
            <person name="Yurchenko V."/>
        </authorList>
    </citation>
    <scope>NUCLEOTIDE SEQUENCE [LARGE SCALE GENOMIC DNA]</scope>
    <source>
        <strain evidence="4 5">ATCC 30220</strain>
    </source>
</reference>
<protein>
    <recommendedName>
        <fullName evidence="3">WW domain-containing protein</fullName>
    </recommendedName>
</protein>
<dbReference type="SUPFAM" id="SSF51045">
    <property type="entry name" value="WW domain"/>
    <property type="match status" value="1"/>
</dbReference>
<dbReference type="VEuPathDB" id="TriTrypDB:Lsey_0107_0030"/>
<feature type="region of interest" description="Disordered" evidence="2">
    <location>
        <begin position="96"/>
        <end position="147"/>
    </location>
</feature>
<accession>A0A0N1IL16</accession>
<dbReference type="Gene3D" id="3.30.1470.10">
    <property type="entry name" value="Photosystem I PsaD, reaction center subunit II"/>
    <property type="match status" value="1"/>
</dbReference>
<evidence type="ECO:0000313" key="4">
    <source>
        <dbReference type="EMBL" id="KPI86984.1"/>
    </source>
</evidence>
<dbReference type="SMART" id="SM00456">
    <property type="entry name" value="WW"/>
    <property type="match status" value="1"/>
</dbReference>
<comment type="caution">
    <text evidence="4">The sequence shown here is derived from an EMBL/GenBank/DDBJ whole genome shotgun (WGS) entry which is preliminary data.</text>
</comment>
<dbReference type="InterPro" id="IPR053233">
    <property type="entry name" value="ABRA-related"/>
</dbReference>
<feature type="compositionally biased region" description="Polar residues" evidence="2">
    <location>
        <begin position="1012"/>
        <end position="1021"/>
    </location>
</feature>
<evidence type="ECO:0000256" key="2">
    <source>
        <dbReference type="SAM" id="MobiDB-lite"/>
    </source>
</evidence>
<dbReference type="PANTHER" id="PTHR21715">
    <property type="entry name" value="RH04127P"/>
    <property type="match status" value="1"/>
</dbReference>
<dbReference type="PANTHER" id="PTHR21715:SF0">
    <property type="entry name" value="RH04127P"/>
    <property type="match status" value="1"/>
</dbReference>
<keyword evidence="5" id="KW-1185">Reference proteome</keyword>
<evidence type="ECO:0000259" key="3">
    <source>
        <dbReference type="PROSITE" id="PS50020"/>
    </source>
</evidence>
<feature type="compositionally biased region" description="Basic and acidic residues" evidence="2">
    <location>
        <begin position="661"/>
        <end position="671"/>
    </location>
</feature>
<feature type="compositionally biased region" description="Basic and acidic residues" evidence="2">
    <location>
        <begin position="1023"/>
        <end position="1033"/>
    </location>
</feature>
<dbReference type="Pfam" id="PF00397">
    <property type="entry name" value="WW"/>
    <property type="match status" value="1"/>
</dbReference>
<sequence length="1039" mass="116897">MSVVLDVQPDTDYEPSEAEMVEYGKWLGMEMPEDMPLLWIAREGLKAPLPDNWKACKSEKGELYYFNFRTGQSIWDHPSDEHYRELLSIEKAKLKAKGNETEQADSVAATGGQTGKGAKSSKRKKSKSSDAEALEVKESSQGDRKITPTMQQAQTAILAQSIQPKEGSGPIKLASLDVVPKGEKNPAGKMGSPEFPSTTTQSDSSFASELQNAQKVDEPESIPLPTKVVAGGGVNGLRALDKLGKSSLSSSSNAAMKAAAVSFAKEQKGKADQQAAKELEAYKAEQQKSLRAKADQQLEKELEAYKGEQHSSLRSKVDQDLAKELDTYKAEQESILSRRKEEIDNNVAEEVKRYEEQASAEKERRRKAHEKEIIAAVEADSERLKHDLEKSINELRQKCEARRTAESESLREKLKAQLDHDKRKAEAEVAQMLETFTREKRQESEIKKEAQSQALQEASKDISDVKQCAASFLRQYEEALYKFEKAVQSSQKVFDQIGAQRQKELQHDLEAKLAEMTRDHEKQLEQEKERMRAQLESLHKVHMSEVDSVKQSYQQELQQLRDSFDEQRNQSQKEQISKEHDRFMEALAGIKEAQARELSELKRQLKEKAQEELNDIMQELGKEKQTHQTSSSNARDTVSHEPSPRIVKSSSQSATDEEENGEKGRLSPPRLDKKLLARPLQDENAAATPASQSRQQDIKTLITEALREVFAGSPFILPSPGQSGELRTAPATPAASSSPTVTITTPEFHSSNTFSNPANSLGVSWNKTGSVLSLPLSFQEQRNLVESEQRRLQEGRRYVELQQQNLDERRQQLRRTRHQWKQDVLAAKAEGVRSSSKRGQLLNKVRLSLEEQAQGLEHDMLILRDSQLWLLSKEQRLMALERQIEEQERLKTRSGGDASALNNMSVDTAALMTGYFKPQRYSSITADAPVYRDALRRRSLGSTSLTLADNNSASPVLSRALNRIEKCLDEVTSIIHHQQQTSPQTLETPHSHGSRRHSTVSPMLRDAAQSRARCTSHSQSKPDVLRRESHRDQWQGPGM</sequence>
<dbReference type="OMA" id="RRTRHQW"/>
<feature type="compositionally biased region" description="Polar residues" evidence="2">
    <location>
        <begin position="195"/>
        <end position="214"/>
    </location>
</feature>
<feature type="compositionally biased region" description="Polar residues" evidence="2">
    <location>
        <begin position="976"/>
        <end position="988"/>
    </location>
</feature>
<dbReference type="OrthoDB" id="6344460at2759"/>
<dbReference type="EMBL" id="LJSK01000107">
    <property type="protein sequence ID" value="KPI86984.1"/>
    <property type="molecule type" value="Genomic_DNA"/>
</dbReference>
<dbReference type="AlphaFoldDB" id="A0A0N1IL16"/>